<keyword evidence="2" id="KW-1185">Reference proteome</keyword>
<dbReference type="Proteomes" id="UP000485058">
    <property type="component" value="Unassembled WGS sequence"/>
</dbReference>
<gene>
    <name evidence="1" type="ORF">HaLaN_22872</name>
</gene>
<evidence type="ECO:0000313" key="1">
    <source>
        <dbReference type="EMBL" id="GFH24986.1"/>
    </source>
</evidence>
<dbReference type="EMBL" id="BLLF01002685">
    <property type="protein sequence ID" value="GFH24986.1"/>
    <property type="molecule type" value="Genomic_DNA"/>
</dbReference>
<name>A0A6A0A0M9_HAELA</name>
<proteinExistence type="predicted"/>
<evidence type="ECO:0000313" key="2">
    <source>
        <dbReference type="Proteomes" id="UP000485058"/>
    </source>
</evidence>
<organism evidence="1 2">
    <name type="scientific">Haematococcus lacustris</name>
    <name type="common">Green alga</name>
    <name type="synonym">Haematococcus pluvialis</name>
    <dbReference type="NCBI Taxonomy" id="44745"/>
    <lineage>
        <taxon>Eukaryota</taxon>
        <taxon>Viridiplantae</taxon>
        <taxon>Chlorophyta</taxon>
        <taxon>core chlorophytes</taxon>
        <taxon>Chlorophyceae</taxon>
        <taxon>CS clade</taxon>
        <taxon>Chlamydomonadales</taxon>
        <taxon>Haematococcaceae</taxon>
        <taxon>Haematococcus</taxon>
    </lineage>
</organism>
<reference evidence="1 2" key="1">
    <citation type="submission" date="2020-02" db="EMBL/GenBank/DDBJ databases">
        <title>Draft genome sequence of Haematococcus lacustris strain NIES-144.</title>
        <authorList>
            <person name="Morimoto D."/>
            <person name="Nakagawa S."/>
            <person name="Yoshida T."/>
            <person name="Sawayama S."/>
        </authorList>
    </citation>
    <scope>NUCLEOTIDE SEQUENCE [LARGE SCALE GENOMIC DNA]</scope>
    <source>
        <strain evidence="1 2">NIES-144</strain>
    </source>
</reference>
<sequence length="111" mass="11497">MASCLLPTAWLQLLADFSHHPGSRTLHLWVGELERRLGDCLSLGPAPVAACRLLFALSVLGRVSLRSLGMGCMALRGAGSGATLTLPQLLAVAGAGLALGEEGQEMMEEGA</sequence>
<protein>
    <submittedName>
        <fullName evidence="1">Uncharacterized protein</fullName>
    </submittedName>
</protein>
<accession>A0A6A0A0M9</accession>
<comment type="caution">
    <text evidence="1">The sequence shown here is derived from an EMBL/GenBank/DDBJ whole genome shotgun (WGS) entry which is preliminary data.</text>
</comment>
<dbReference type="AlphaFoldDB" id="A0A6A0A0M9"/>